<reference evidence="1 2" key="1">
    <citation type="submission" date="2023-10" db="EMBL/GenBank/DDBJ databases">
        <title>Two novel species belonging to the OM43/NOR5 clade.</title>
        <authorList>
            <person name="Park M."/>
        </authorList>
    </citation>
    <scope>NUCLEOTIDE SEQUENCE [LARGE SCALE GENOMIC DNA]</scope>
    <source>
        <strain evidence="1 2">IMCC43200</strain>
    </source>
</reference>
<evidence type="ECO:0008006" key="3">
    <source>
        <dbReference type="Google" id="ProtNLM"/>
    </source>
</evidence>
<evidence type="ECO:0000313" key="2">
    <source>
        <dbReference type="Proteomes" id="UP001626537"/>
    </source>
</evidence>
<name>A0ABZ0I114_9GAMM</name>
<proteinExistence type="predicted"/>
<sequence length="392" mass="42581">MSVCHASAEDRHSRDFVVEELPSPAPLNSSLSRVSRDELGGLYLSWVAQGDSLAQLAYSKWLDGTWSGPQTISEGANWFVNWADFPVLSMNGGADVAHWLQSSGEGSYDYDVVASFYDQSQAKWGEGVVVNRSGIAAEHGFVSMLPMGEQQTLIAWLDGRNTKNTPDAGPMTLRGAVFDASGNNLREWELDRATCDCCQTSAAMTEAGPVVVYRDRSPEERRDIAIVRMINESWTAPALVHKDDWQVMGCPVNGPAVAARDNLVAVAWFTAKDDLPTVKLALSSDSGATFSPPSRVAGPDTNGRVDVEILVNGQVVVSWMDTQTAEAKIMLSRFKPTGQLIDGIEVAVSSASRRSGFPVIESVDNTVYVSWTDVSDTPRVRVARVDFDGKLE</sequence>
<keyword evidence="2" id="KW-1185">Reference proteome</keyword>
<dbReference type="Proteomes" id="UP001626537">
    <property type="component" value="Chromosome"/>
</dbReference>
<protein>
    <recommendedName>
        <fullName evidence="3">Exo-alpha-sialidase</fullName>
    </recommendedName>
</protein>
<evidence type="ECO:0000313" key="1">
    <source>
        <dbReference type="EMBL" id="WOJ92861.1"/>
    </source>
</evidence>
<dbReference type="RefSeq" id="WP_407347519.1">
    <property type="nucleotide sequence ID" value="NZ_CP136864.1"/>
</dbReference>
<organism evidence="1 2">
    <name type="scientific">Congregibacter variabilis</name>
    <dbReference type="NCBI Taxonomy" id="3081200"/>
    <lineage>
        <taxon>Bacteria</taxon>
        <taxon>Pseudomonadati</taxon>
        <taxon>Pseudomonadota</taxon>
        <taxon>Gammaproteobacteria</taxon>
        <taxon>Cellvibrionales</taxon>
        <taxon>Halieaceae</taxon>
        <taxon>Congregibacter</taxon>
    </lineage>
</organism>
<dbReference type="EMBL" id="CP136864">
    <property type="protein sequence ID" value="WOJ92861.1"/>
    <property type="molecule type" value="Genomic_DNA"/>
</dbReference>
<accession>A0ABZ0I114</accession>
<gene>
    <name evidence="1" type="ORF">R0135_13850</name>
</gene>